<dbReference type="OrthoDB" id="4802432at2759"/>
<reference evidence="2 3" key="1">
    <citation type="journal article" date="2021" name="Nat. Commun.">
        <title>Genetic determinants of endophytism in the Arabidopsis root mycobiome.</title>
        <authorList>
            <person name="Mesny F."/>
            <person name="Miyauchi S."/>
            <person name="Thiergart T."/>
            <person name="Pickel B."/>
            <person name="Atanasova L."/>
            <person name="Karlsson M."/>
            <person name="Huettel B."/>
            <person name="Barry K.W."/>
            <person name="Haridas S."/>
            <person name="Chen C."/>
            <person name="Bauer D."/>
            <person name="Andreopoulos W."/>
            <person name="Pangilinan J."/>
            <person name="LaButti K."/>
            <person name="Riley R."/>
            <person name="Lipzen A."/>
            <person name="Clum A."/>
            <person name="Drula E."/>
            <person name="Henrissat B."/>
            <person name="Kohler A."/>
            <person name="Grigoriev I.V."/>
            <person name="Martin F.M."/>
            <person name="Hacquard S."/>
        </authorList>
    </citation>
    <scope>NUCLEOTIDE SEQUENCE [LARGE SCALE GENOMIC DNA]</scope>
    <source>
        <strain evidence="2 3">MPI-CAGE-CH-0241</strain>
    </source>
</reference>
<evidence type="ECO:0000313" key="3">
    <source>
        <dbReference type="Proteomes" id="UP000777438"/>
    </source>
</evidence>
<accession>A0A9P9AQP3</accession>
<gene>
    <name evidence="2" type="ORF">B0T10DRAFT_576259</name>
</gene>
<dbReference type="AlphaFoldDB" id="A0A9P9AQP3"/>
<dbReference type="InterPro" id="IPR046676">
    <property type="entry name" value="DUF6546"/>
</dbReference>
<proteinExistence type="predicted"/>
<evidence type="ECO:0000313" key="2">
    <source>
        <dbReference type="EMBL" id="KAH6886436.1"/>
    </source>
</evidence>
<keyword evidence="3" id="KW-1185">Reference proteome</keyword>
<evidence type="ECO:0000259" key="1">
    <source>
        <dbReference type="Pfam" id="PF20183"/>
    </source>
</evidence>
<dbReference type="Proteomes" id="UP000777438">
    <property type="component" value="Unassembled WGS sequence"/>
</dbReference>
<name>A0A9P9AQP3_9HYPO</name>
<feature type="domain" description="DUF6546" evidence="1">
    <location>
        <begin position="337"/>
        <end position="542"/>
    </location>
</feature>
<organism evidence="2 3">
    <name type="scientific">Thelonectria olida</name>
    <dbReference type="NCBI Taxonomy" id="1576542"/>
    <lineage>
        <taxon>Eukaryota</taxon>
        <taxon>Fungi</taxon>
        <taxon>Dikarya</taxon>
        <taxon>Ascomycota</taxon>
        <taxon>Pezizomycotina</taxon>
        <taxon>Sordariomycetes</taxon>
        <taxon>Hypocreomycetidae</taxon>
        <taxon>Hypocreales</taxon>
        <taxon>Nectriaceae</taxon>
        <taxon>Thelonectria</taxon>
    </lineage>
</organism>
<sequence length="572" mass="66459">MLFIFSPIYTFSQDLISVRYQLLFTDYQPVTMFSFTRFPPEIRCMVLKHVADGYDSTAEPGARAGYASVCREWQPVFEHRNFRRLKLSQADLPDFEQLMNLEHNKRRQSYVEHIAFRYILPAYGCGICQTSESTYEVNKNNDILVNASRALLRILSEWKQASQICAREGPGPGLTLDLGAYSPGDSVHSIRDFRLTRAYPYMEAAKLEPTYAAYRRHARLVGPEPLTNEHHGWVDGRQQTVNLDARKRVMATLGLSIGPDGVEEDVWDPCTLLEVEIVTDLVIRRQFYRKFDVCSLGGFLLAFKGIRSFRHEYWHDVDERLREVTNEQYCVLLQSLLPPSVRHFSMFEDSSELMNPDLPEDRCDVDLSVQLSDSSRSMETLSAAFAVDADYFFWDFRLDKDGLLERQPNLTHWENLKTLALTCRALHSDFVQESIDESLMSAGRAARYMPKLEVMEIWYAQDGDMSLFRFTCEDGKPKIAFRHNWTTRKFEFDEEVIQAWAGSMKHRGRLTHAVHELRREEGWRDSYYVAVPHLQLADSVLDPISRYQLAWEHLDEDVLKGLVNTEDDEWMD</sequence>
<protein>
    <recommendedName>
        <fullName evidence="1">DUF6546 domain-containing protein</fullName>
    </recommendedName>
</protein>
<dbReference type="EMBL" id="JAGPYM010000016">
    <property type="protein sequence ID" value="KAH6886436.1"/>
    <property type="molecule type" value="Genomic_DNA"/>
</dbReference>
<dbReference type="Pfam" id="PF20183">
    <property type="entry name" value="DUF6546"/>
    <property type="match status" value="1"/>
</dbReference>
<comment type="caution">
    <text evidence="2">The sequence shown here is derived from an EMBL/GenBank/DDBJ whole genome shotgun (WGS) entry which is preliminary data.</text>
</comment>